<accession>A0ABN8J8D4</accession>
<name>A0ABN8J8D4_9NEOP</name>
<evidence type="ECO:0000313" key="2">
    <source>
        <dbReference type="EMBL" id="CAH2075353.1"/>
    </source>
</evidence>
<proteinExistence type="predicted"/>
<dbReference type="EMBL" id="OW152820">
    <property type="protein sequence ID" value="CAH2075353.1"/>
    <property type="molecule type" value="Genomic_DNA"/>
</dbReference>
<keyword evidence="3" id="KW-1185">Reference proteome</keyword>
<feature type="non-terminal residue" evidence="2">
    <location>
        <position position="77"/>
    </location>
</feature>
<organism evidence="2 3">
    <name type="scientific">Iphiclides podalirius</name>
    <name type="common">scarce swallowtail</name>
    <dbReference type="NCBI Taxonomy" id="110791"/>
    <lineage>
        <taxon>Eukaryota</taxon>
        <taxon>Metazoa</taxon>
        <taxon>Ecdysozoa</taxon>
        <taxon>Arthropoda</taxon>
        <taxon>Hexapoda</taxon>
        <taxon>Insecta</taxon>
        <taxon>Pterygota</taxon>
        <taxon>Neoptera</taxon>
        <taxon>Endopterygota</taxon>
        <taxon>Lepidoptera</taxon>
        <taxon>Glossata</taxon>
        <taxon>Ditrysia</taxon>
        <taxon>Papilionoidea</taxon>
        <taxon>Papilionidae</taxon>
        <taxon>Papilioninae</taxon>
        <taxon>Iphiclides</taxon>
    </lineage>
</organism>
<protein>
    <submittedName>
        <fullName evidence="2">Uncharacterized protein</fullName>
    </submittedName>
</protein>
<evidence type="ECO:0000313" key="3">
    <source>
        <dbReference type="Proteomes" id="UP000837857"/>
    </source>
</evidence>
<sequence length="77" mass="8170">MRACRGRGPRIRRPRGGLRVTSTDSGRGGPARMRPSVLPFHLQSLAPPPANTLAARGPSTRLPLQLSPTRVGAAYTA</sequence>
<feature type="compositionally biased region" description="Basic residues" evidence="1">
    <location>
        <begin position="1"/>
        <end position="16"/>
    </location>
</feature>
<evidence type="ECO:0000256" key="1">
    <source>
        <dbReference type="SAM" id="MobiDB-lite"/>
    </source>
</evidence>
<reference evidence="2" key="1">
    <citation type="submission" date="2022-03" db="EMBL/GenBank/DDBJ databases">
        <authorList>
            <person name="Martin H S."/>
        </authorList>
    </citation>
    <scope>NUCLEOTIDE SEQUENCE</scope>
</reference>
<gene>
    <name evidence="2" type="ORF">IPOD504_LOCUS16717</name>
</gene>
<dbReference type="Proteomes" id="UP000837857">
    <property type="component" value="Chromosome 8"/>
</dbReference>
<feature type="region of interest" description="Disordered" evidence="1">
    <location>
        <begin position="1"/>
        <end position="35"/>
    </location>
</feature>